<dbReference type="AlphaFoldDB" id="A0A9W7C3Q8"/>
<evidence type="ECO:0000313" key="2">
    <source>
        <dbReference type="EMBL" id="GMI02717.1"/>
    </source>
</evidence>
<dbReference type="Proteomes" id="UP001165085">
    <property type="component" value="Unassembled WGS sequence"/>
</dbReference>
<comment type="caution">
    <text evidence="2">The sequence shown here is derived from an EMBL/GenBank/DDBJ whole genome shotgun (WGS) entry which is preliminary data.</text>
</comment>
<reference evidence="3" key="1">
    <citation type="journal article" date="2023" name="Commun. Biol.">
        <title>Genome analysis of Parmales, the sister group of diatoms, reveals the evolutionary specialization of diatoms from phago-mixotrophs to photoautotrophs.</title>
        <authorList>
            <person name="Ban H."/>
            <person name="Sato S."/>
            <person name="Yoshikawa S."/>
            <person name="Yamada K."/>
            <person name="Nakamura Y."/>
            <person name="Ichinomiya M."/>
            <person name="Sato N."/>
            <person name="Blanc-Mathieu R."/>
            <person name="Endo H."/>
            <person name="Kuwata A."/>
            <person name="Ogata H."/>
        </authorList>
    </citation>
    <scope>NUCLEOTIDE SEQUENCE [LARGE SCALE GENOMIC DNA]</scope>
    <source>
        <strain evidence="3">NIES 3701</strain>
    </source>
</reference>
<sequence>MGNGRRPKRICCQVRQDFPQEQEPYKELQRRRPIKMKLFTVLTTVALSASSASAFKSGFLFTELETAQVMNEVGSDLGSLVGGVLGCKTEHKIDDAECGELCIDNTIAYLAEKFGGITPGACADEGYTVFDHTEFVSMGPLGDAEVTIYTKP</sequence>
<keyword evidence="1" id="KW-0812">Transmembrane</keyword>
<gene>
    <name evidence="2" type="ORF">TrST_g11827</name>
</gene>
<accession>A0A9W7C3Q8</accession>
<dbReference type="EMBL" id="BRXY01000629">
    <property type="protein sequence ID" value="GMI02717.1"/>
    <property type="molecule type" value="Genomic_DNA"/>
</dbReference>
<name>A0A9W7C3Q8_9STRA</name>
<organism evidence="2 3">
    <name type="scientific">Triparma strigata</name>
    <dbReference type="NCBI Taxonomy" id="1606541"/>
    <lineage>
        <taxon>Eukaryota</taxon>
        <taxon>Sar</taxon>
        <taxon>Stramenopiles</taxon>
        <taxon>Ochrophyta</taxon>
        <taxon>Bolidophyceae</taxon>
        <taxon>Parmales</taxon>
        <taxon>Triparmaceae</taxon>
        <taxon>Triparma</taxon>
    </lineage>
</organism>
<dbReference type="OrthoDB" id="200883at2759"/>
<feature type="transmembrane region" description="Helical" evidence="1">
    <location>
        <begin position="38"/>
        <end position="61"/>
    </location>
</feature>
<keyword evidence="3" id="KW-1185">Reference proteome</keyword>
<protein>
    <submittedName>
        <fullName evidence="2">Uncharacterized protein</fullName>
    </submittedName>
</protein>
<evidence type="ECO:0000256" key="1">
    <source>
        <dbReference type="SAM" id="Phobius"/>
    </source>
</evidence>
<proteinExistence type="predicted"/>
<keyword evidence="1" id="KW-1133">Transmembrane helix</keyword>
<keyword evidence="1" id="KW-0472">Membrane</keyword>
<evidence type="ECO:0000313" key="3">
    <source>
        <dbReference type="Proteomes" id="UP001165085"/>
    </source>
</evidence>